<accession>A0A3E2H1J9</accession>
<proteinExistence type="inferred from homology"/>
<comment type="caution">
    <text evidence="7">The sequence shown here is derived from an EMBL/GenBank/DDBJ whole genome shotgun (WGS) entry which is preliminary data.</text>
</comment>
<comment type="similarity">
    <text evidence="4">Belongs to the cytochrome b5 family.</text>
</comment>
<dbReference type="SUPFAM" id="SSF55856">
    <property type="entry name" value="Cytochrome b5-like heme/steroid binding domain"/>
    <property type="match status" value="1"/>
</dbReference>
<evidence type="ECO:0000259" key="6">
    <source>
        <dbReference type="PROSITE" id="PS50255"/>
    </source>
</evidence>
<dbReference type="InterPro" id="IPR050668">
    <property type="entry name" value="Cytochrome_b5"/>
</dbReference>
<dbReference type="SMART" id="SM01117">
    <property type="entry name" value="Cyt-b5"/>
    <property type="match status" value="1"/>
</dbReference>
<feature type="non-terminal residue" evidence="7">
    <location>
        <position position="131"/>
    </location>
</feature>
<dbReference type="OrthoDB" id="260519at2759"/>
<keyword evidence="8" id="KW-1185">Reference proteome</keyword>
<keyword evidence="5" id="KW-1133">Transmembrane helix</keyword>
<evidence type="ECO:0000256" key="3">
    <source>
        <dbReference type="ARBA" id="ARBA00023004"/>
    </source>
</evidence>
<reference evidence="7 8" key="1">
    <citation type="submission" date="2018-05" db="EMBL/GenBank/DDBJ databases">
        <title>Draft genome sequence of Scytalidium lignicola DSM 105466, a ubiquitous saprotrophic fungus.</title>
        <authorList>
            <person name="Buettner E."/>
            <person name="Gebauer A.M."/>
            <person name="Hofrichter M."/>
            <person name="Liers C."/>
            <person name="Kellner H."/>
        </authorList>
    </citation>
    <scope>NUCLEOTIDE SEQUENCE [LARGE SCALE GENOMIC DNA]</scope>
    <source>
        <strain evidence="7 8">DSM 105466</strain>
    </source>
</reference>
<keyword evidence="5" id="KW-0812">Transmembrane</keyword>
<keyword evidence="5" id="KW-0472">Membrane</keyword>
<evidence type="ECO:0000256" key="4">
    <source>
        <dbReference type="ARBA" id="ARBA00038168"/>
    </source>
</evidence>
<dbReference type="AlphaFoldDB" id="A0A3E2H1J9"/>
<organism evidence="7 8">
    <name type="scientific">Scytalidium lignicola</name>
    <name type="common">Hyphomycete</name>
    <dbReference type="NCBI Taxonomy" id="5539"/>
    <lineage>
        <taxon>Eukaryota</taxon>
        <taxon>Fungi</taxon>
        <taxon>Dikarya</taxon>
        <taxon>Ascomycota</taxon>
        <taxon>Pezizomycotina</taxon>
        <taxon>Leotiomycetes</taxon>
        <taxon>Leotiomycetes incertae sedis</taxon>
        <taxon>Scytalidium</taxon>
    </lineage>
</organism>
<dbReference type="GO" id="GO:0046872">
    <property type="term" value="F:metal ion binding"/>
    <property type="evidence" value="ECO:0007669"/>
    <property type="project" value="UniProtKB-KW"/>
</dbReference>
<sequence>MSRKYTWTEINSHNKPDDLYLVIRHKLYNVTKFQYEHPGGPDLLLDQGGKNVTELFDDACHSDQTKILLKTLEIGSVGNENTVKASSSTKETNNNEGQSDDDLGSSFHLFMTILVVLVSYASFFYYQGIGE</sequence>
<dbReference type="GO" id="GO:0020037">
    <property type="term" value="F:heme binding"/>
    <property type="evidence" value="ECO:0007669"/>
    <property type="project" value="TreeGrafter"/>
</dbReference>
<dbReference type="PANTHER" id="PTHR19359">
    <property type="entry name" value="CYTOCHROME B5"/>
    <property type="match status" value="1"/>
</dbReference>
<evidence type="ECO:0000256" key="5">
    <source>
        <dbReference type="SAM" id="Phobius"/>
    </source>
</evidence>
<feature type="non-terminal residue" evidence="7">
    <location>
        <position position="1"/>
    </location>
</feature>
<dbReference type="InterPro" id="IPR036400">
    <property type="entry name" value="Cyt_B5-like_heme/steroid_sf"/>
</dbReference>
<dbReference type="STRING" id="5539.A0A3E2H1J9"/>
<keyword evidence="3" id="KW-0408">Iron</keyword>
<keyword evidence="1" id="KW-0349">Heme</keyword>
<dbReference type="Pfam" id="PF00173">
    <property type="entry name" value="Cyt-b5"/>
    <property type="match status" value="1"/>
</dbReference>
<dbReference type="InterPro" id="IPR001199">
    <property type="entry name" value="Cyt_B5-like_heme/steroid-bd"/>
</dbReference>
<dbReference type="PROSITE" id="PS50255">
    <property type="entry name" value="CYTOCHROME_B5_2"/>
    <property type="match status" value="1"/>
</dbReference>
<evidence type="ECO:0000256" key="1">
    <source>
        <dbReference type="ARBA" id="ARBA00022617"/>
    </source>
</evidence>
<evidence type="ECO:0000313" key="8">
    <source>
        <dbReference type="Proteomes" id="UP000258309"/>
    </source>
</evidence>
<feature type="transmembrane region" description="Helical" evidence="5">
    <location>
        <begin position="107"/>
        <end position="126"/>
    </location>
</feature>
<gene>
    <name evidence="7" type="ORF">B7463_g9138</name>
</gene>
<dbReference type="EMBL" id="NCSJ02000218">
    <property type="protein sequence ID" value="RFU27211.1"/>
    <property type="molecule type" value="Genomic_DNA"/>
</dbReference>
<evidence type="ECO:0000256" key="2">
    <source>
        <dbReference type="ARBA" id="ARBA00022723"/>
    </source>
</evidence>
<dbReference type="OMA" id="APKWSET"/>
<keyword evidence="2" id="KW-0479">Metal-binding</keyword>
<dbReference type="PRINTS" id="PR00363">
    <property type="entry name" value="CYTOCHROMEB5"/>
</dbReference>
<evidence type="ECO:0000313" key="7">
    <source>
        <dbReference type="EMBL" id="RFU27211.1"/>
    </source>
</evidence>
<dbReference type="GO" id="GO:0016020">
    <property type="term" value="C:membrane"/>
    <property type="evidence" value="ECO:0007669"/>
    <property type="project" value="TreeGrafter"/>
</dbReference>
<protein>
    <recommendedName>
        <fullName evidence="6">Cytochrome b5 heme-binding domain-containing protein</fullName>
    </recommendedName>
</protein>
<dbReference type="PANTHER" id="PTHR19359:SF14">
    <property type="entry name" value="CYTOCHROME B5 A"/>
    <property type="match status" value="1"/>
</dbReference>
<dbReference type="Gene3D" id="3.10.120.10">
    <property type="entry name" value="Cytochrome b5-like heme/steroid binding domain"/>
    <property type="match status" value="1"/>
</dbReference>
<dbReference type="Proteomes" id="UP000258309">
    <property type="component" value="Unassembled WGS sequence"/>
</dbReference>
<feature type="domain" description="Cytochrome b5 heme-binding" evidence="6">
    <location>
        <begin position="2"/>
        <end position="78"/>
    </location>
</feature>
<name>A0A3E2H1J9_SCYLI</name>